<keyword evidence="3" id="KW-1185">Reference proteome</keyword>
<reference evidence="2" key="1">
    <citation type="journal article" date="2014" name="Int. J. Syst. Evol. Microbiol.">
        <title>Complete genome sequence of Corynebacterium casei LMG S-19264T (=DSM 44701T), isolated from a smear-ripened cheese.</title>
        <authorList>
            <consortium name="US DOE Joint Genome Institute (JGI-PGF)"/>
            <person name="Walter F."/>
            <person name="Albersmeier A."/>
            <person name="Kalinowski J."/>
            <person name="Ruckert C."/>
        </authorList>
    </citation>
    <scope>NUCLEOTIDE SEQUENCE</scope>
    <source>
        <strain evidence="2">CGMCC 1.12827</strain>
    </source>
</reference>
<evidence type="ECO:0000256" key="1">
    <source>
        <dbReference type="SAM" id="MobiDB-lite"/>
    </source>
</evidence>
<feature type="region of interest" description="Disordered" evidence="1">
    <location>
        <begin position="11"/>
        <end position="60"/>
    </location>
</feature>
<dbReference type="InterPro" id="IPR024520">
    <property type="entry name" value="DUF3558"/>
</dbReference>
<dbReference type="Proteomes" id="UP000621454">
    <property type="component" value="Unassembled WGS sequence"/>
</dbReference>
<organism evidence="2 3">
    <name type="scientific">Gordonia jinhuaensis</name>
    <dbReference type="NCBI Taxonomy" id="1517702"/>
    <lineage>
        <taxon>Bacteria</taxon>
        <taxon>Bacillati</taxon>
        <taxon>Actinomycetota</taxon>
        <taxon>Actinomycetes</taxon>
        <taxon>Mycobacteriales</taxon>
        <taxon>Gordoniaceae</taxon>
        <taxon>Gordonia</taxon>
    </lineage>
</organism>
<proteinExistence type="predicted"/>
<evidence type="ECO:0000313" key="2">
    <source>
        <dbReference type="EMBL" id="GGB29200.1"/>
    </source>
</evidence>
<feature type="compositionally biased region" description="Polar residues" evidence="1">
    <location>
        <begin position="37"/>
        <end position="50"/>
    </location>
</feature>
<gene>
    <name evidence="2" type="ORF">GCM10011489_16640</name>
</gene>
<protein>
    <recommendedName>
        <fullName evidence="4">DUF3558 domain-containing protein</fullName>
    </recommendedName>
</protein>
<accession>A0A916WSQ2</accession>
<name>A0A916WSQ2_9ACTN</name>
<sequence>MTVACLFTGCSSSSGGTSSPASSTTAAAQELSEDDPNNITSTKDMSTVTASAPPPGKGSPYVDRMINICPRIPDSAVIAAGLDPSLGSTPDSSKTKGLLNGCTFNAADPTGKYPSAWAASAGITSVAIDRLIHQPEARILQSNVPIGPHTGYVYRLTSQNEKTCTVAYGTFFGSAMFVGTEADYPIDTCATAIRVARALHPYIPTRPSEMSG</sequence>
<evidence type="ECO:0008006" key="4">
    <source>
        <dbReference type="Google" id="ProtNLM"/>
    </source>
</evidence>
<dbReference type="Pfam" id="PF12079">
    <property type="entry name" value="DUF3558"/>
    <property type="match status" value="1"/>
</dbReference>
<dbReference type="EMBL" id="BMGC01000009">
    <property type="protein sequence ID" value="GGB29200.1"/>
    <property type="molecule type" value="Genomic_DNA"/>
</dbReference>
<feature type="compositionally biased region" description="Low complexity" evidence="1">
    <location>
        <begin position="11"/>
        <end position="28"/>
    </location>
</feature>
<reference evidence="2" key="2">
    <citation type="submission" date="2020-09" db="EMBL/GenBank/DDBJ databases">
        <authorList>
            <person name="Sun Q."/>
            <person name="Zhou Y."/>
        </authorList>
    </citation>
    <scope>NUCLEOTIDE SEQUENCE</scope>
    <source>
        <strain evidence="2">CGMCC 1.12827</strain>
    </source>
</reference>
<dbReference type="AlphaFoldDB" id="A0A916WSQ2"/>
<evidence type="ECO:0000313" key="3">
    <source>
        <dbReference type="Proteomes" id="UP000621454"/>
    </source>
</evidence>
<comment type="caution">
    <text evidence="2">The sequence shown here is derived from an EMBL/GenBank/DDBJ whole genome shotgun (WGS) entry which is preliminary data.</text>
</comment>